<name>A0A8H6XE87_9AGAR</name>
<evidence type="ECO:0000313" key="2">
    <source>
        <dbReference type="EMBL" id="KAF7338932.1"/>
    </source>
</evidence>
<feature type="transmembrane region" description="Helical" evidence="1">
    <location>
        <begin position="147"/>
        <end position="166"/>
    </location>
</feature>
<comment type="caution">
    <text evidence="2">The sequence shown here is derived from an EMBL/GenBank/DDBJ whole genome shotgun (WGS) entry which is preliminary data.</text>
</comment>
<accession>A0A8H6XE87</accession>
<evidence type="ECO:0000256" key="1">
    <source>
        <dbReference type="SAM" id="Phobius"/>
    </source>
</evidence>
<dbReference type="EMBL" id="JACAZI010000020">
    <property type="protein sequence ID" value="KAF7338932.1"/>
    <property type="molecule type" value="Genomic_DNA"/>
</dbReference>
<keyword evidence="1" id="KW-1133">Transmembrane helix</keyword>
<dbReference type="Proteomes" id="UP000620124">
    <property type="component" value="Unassembled WGS sequence"/>
</dbReference>
<evidence type="ECO:0000313" key="3">
    <source>
        <dbReference type="Proteomes" id="UP000620124"/>
    </source>
</evidence>
<reference evidence="2" key="1">
    <citation type="submission" date="2020-05" db="EMBL/GenBank/DDBJ databases">
        <title>Mycena genomes resolve the evolution of fungal bioluminescence.</title>
        <authorList>
            <person name="Tsai I.J."/>
        </authorList>
    </citation>
    <scope>NUCLEOTIDE SEQUENCE</scope>
    <source>
        <strain evidence="2">CCC161011</strain>
    </source>
</reference>
<feature type="transmembrane region" description="Helical" evidence="1">
    <location>
        <begin position="40"/>
        <end position="58"/>
    </location>
</feature>
<keyword evidence="3" id="KW-1185">Reference proteome</keyword>
<gene>
    <name evidence="2" type="ORF">MVEN_01969300</name>
</gene>
<keyword evidence="1" id="KW-0812">Transmembrane</keyword>
<keyword evidence="1" id="KW-0472">Membrane</keyword>
<sequence length="231" mass="24883">MQAEALALLILQRIKTLAFPRPFAQTYVPMARPAIPRATQIVLAIICIVLLVFCLALPDFSKQKFFEGTTTIILLSAIFRLYVLARDVHPWLTAMPPSREHSLSEIESAVPVGPPADRADQVPLATSAPPTFSEGSQALQESTSGKLIILVFHGVSLFMGFLYGSAISSQQSALENTVAALMFVLGGLEVLFVGLLVGLFVVWLTGPGAVRVVWKALKRRVREDGGGVGNA</sequence>
<feature type="transmembrane region" description="Helical" evidence="1">
    <location>
        <begin position="178"/>
        <end position="204"/>
    </location>
</feature>
<dbReference type="AlphaFoldDB" id="A0A8H6XE87"/>
<proteinExistence type="predicted"/>
<dbReference type="OrthoDB" id="3085862at2759"/>
<organism evidence="2 3">
    <name type="scientific">Mycena venus</name>
    <dbReference type="NCBI Taxonomy" id="2733690"/>
    <lineage>
        <taxon>Eukaryota</taxon>
        <taxon>Fungi</taxon>
        <taxon>Dikarya</taxon>
        <taxon>Basidiomycota</taxon>
        <taxon>Agaricomycotina</taxon>
        <taxon>Agaricomycetes</taxon>
        <taxon>Agaricomycetidae</taxon>
        <taxon>Agaricales</taxon>
        <taxon>Marasmiineae</taxon>
        <taxon>Mycenaceae</taxon>
        <taxon>Mycena</taxon>
    </lineage>
</organism>
<protein>
    <submittedName>
        <fullName evidence="2">Uncharacterized protein</fullName>
    </submittedName>
</protein>
<feature type="transmembrane region" description="Helical" evidence="1">
    <location>
        <begin position="65"/>
        <end position="85"/>
    </location>
</feature>